<gene>
    <name evidence="1" type="ORF">K3G42_033792</name>
</gene>
<name>A0ACB8GFJ1_9SAUR</name>
<evidence type="ECO:0000313" key="1">
    <source>
        <dbReference type="EMBL" id="KAH8018207.1"/>
    </source>
</evidence>
<organism evidence="1 2">
    <name type="scientific">Sphaerodactylus townsendi</name>
    <dbReference type="NCBI Taxonomy" id="933632"/>
    <lineage>
        <taxon>Eukaryota</taxon>
        <taxon>Metazoa</taxon>
        <taxon>Chordata</taxon>
        <taxon>Craniata</taxon>
        <taxon>Vertebrata</taxon>
        <taxon>Euteleostomi</taxon>
        <taxon>Lepidosauria</taxon>
        <taxon>Squamata</taxon>
        <taxon>Bifurcata</taxon>
        <taxon>Gekkota</taxon>
        <taxon>Sphaerodactylidae</taxon>
        <taxon>Sphaerodactylus</taxon>
    </lineage>
</organism>
<protein>
    <submittedName>
        <fullName evidence="1">Uncharacterized protein</fullName>
    </submittedName>
</protein>
<keyword evidence="2" id="KW-1185">Reference proteome</keyword>
<dbReference type="EMBL" id="CM037614">
    <property type="protein sequence ID" value="KAH8018207.1"/>
    <property type="molecule type" value="Genomic_DNA"/>
</dbReference>
<accession>A0ACB8GFJ1</accession>
<evidence type="ECO:0000313" key="2">
    <source>
        <dbReference type="Proteomes" id="UP000827872"/>
    </source>
</evidence>
<sequence>MSTDPRSWSNVIQVWSNGNSNFKYGVGAIDPKKSIGGYTQMIWYNSYLIGCGVAYCPDKPYPYFYVCQYCPAGNIQDQMATPYKNGTPCGDCPNNCENKLCTNPCKYVDHFTNCPQMKKLFSCKEQLLVENCQALCNCPTEIK</sequence>
<proteinExistence type="predicted"/>
<reference evidence="1" key="1">
    <citation type="submission" date="2021-08" db="EMBL/GenBank/DDBJ databases">
        <title>The first chromosome-level gecko genome reveals the dynamic sex chromosomes of Neotropical dwarf geckos (Sphaerodactylidae: Sphaerodactylus).</title>
        <authorList>
            <person name="Pinto B.J."/>
            <person name="Keating S.E."/>
            <person name="Gamble T."/>
        </authorList>
    </citation>
    <scope>NUCLEOTIDE SEQUENCE</scope>
    <source>
        <strain evidence="1">TG3544</strain>
    </source>
</reference>
<dbReference type="Proteomes" id="UP000827872">
    <property type="component" value="Linkage Group LG01"/>
</dbReference>
<comment type="caution">
    <text evidence="1">The sequence shown here is derived from an EMBL/GenBank/DDBJ whole genome shotgun (WGS) entry which is preliminary data.</text>
</comment>